<dbReference type="KEGG" id="lbc:LACBIDRAFT_323904"/>
<gene>
    <name evidence="1" type="ORF">LACBIDRAFT_323904</name>
</gene>
<dbReference type="Proteomes" id="UP000001194">
    <property type="component" value="Unassembled WGS sequence"/>
</dbReference>
<reference evidence="1 2" key="1">
    <citation type="journal article" date="2008" name="Nature">
        <title>The genome of Laccaria bicolor provides insights into mycorrhizal symbiosis.</title>
        <authorList>
            <person name="Martin F."/>
            <person name="Aerts A."/>
            <person name="Ahren D."/>
            <person name="Brun A."/>
            <person name="Danchin E.G.J."/>
            <person name="Duchaussoy F."/>
            <person name="Gibon J."/>
            <person name="Kohler A."/>
            <person name="Lindquist E."/>
            <person name="Pereda V."/>
            <person name="Salamov A."/>
            <person name="Shapiro H.J."/>
            <person name="Wuyts J."/>
            <person name="Blaudez D."/>
            <person name="Buee M."/>
            <person name="Brokstein P."/>
            <person name="Canbaeck B."/>
            <person name="Cohen D."/>
            <person name="Courty P.E."/>
            <person name="Coutinho P.M."/>
            <person name="Delaruelle C."/>
            <person name="Detter J.C."/>
            <person name="Deveau A."/>
            <person name="DiFazio S."/>
            <person name="Duplessis S."/>
            <person name="Fraissinet-Tachet L."/>
            <person name="Lucic E."/>
            <person name="Frey-Klett P."/>
            <person name="Fourrey C."/>
            <person name="Feussner I."/>
            <person name="Gay G."/>
            <person name="Grimwood J."/>
            <person name="Hoegger P.J."/>
            <person name="Jain P."/>
            <person name="Kilaru S."/>
            <person name="Labbe J."/>
            <person name="Lin Y.C."/>
            <person name="Legue V."/>
            <person name="Le Tacon F."/>
            <person name="Marmeisse R."/>
            <person name="Melayah D."/>
            <person name="Montanini B."/>
            <person name="Muratet M."/>
            <person name="Nehls U."/>
            <person name="Niculita-Hirzel H."/>
            <person name="Oudot-Le Secq M.P."/>
            <person name="Peter M."/>
            <person name="Quesneville H."/>
            <person name="Rajashekar B."/>
            <person name="Reich M."/>
            <person name="Rouhier N."/>
            <person name="Schmutz J."/>
            <person name="Yin T."/>
            <person name="Chalot M."/>
            <person name="Henrissat B."/>
            <person name="Kuees U."/>
            <person name="Lucas S."/>
            <person name="Van de Peer Y."/>
            <person name="Podila G.K."/>
            <person name="Polle A."/>
            <person name="Pukkila P.J."/>
            <person name="Richardson P.M."/>
            <person name="Rouze P."/>
            <person name="Sanders I.R."/>
            <person name="Stajich J.E."/>
            <person name="Tunlid A."/>
            <person name="Tuskan G."/>
            <person name="Grigoriev I.V."/>
        </authorList>
    </citation>
    <scope>NUCLEOTIDE SEQUENCE [LARGE SCALE GENOMIC DNA]</scope>
    <source>
        <strain evidence="2">S238N-H82 / ATCC MYA-4686</strain>
    </source>
</reference>
<evidence type="ECO:0000313" key="1">
    <source>
        <dbReference type="EMBL" id="EDR11376.1"/>
    </source>
</evidence>
<dbReference type="HOGENOM" id="CLU_924583_0_0_1"/>
<dbReference type="InParanoid" id="B0D007"/>
<proteinExistence type="predicted"/>
<dbReference type="RefSeq" id="XP_001877273.1">
    <property type="nucleotide sequence ID" value="XM_001877238.1"/>
</dbReference>
<dbReference type="GeneID" id="6073429"/>
<sequence length="301" mass="34589">MTPSIRSFEITKSVHCVFTQDWTARNLYIASKERRWRYEETSERQWPRMITSNRATATNFIQLASNATEPTLSEFTLVPNSRGLICRYSLLRAQQRLISMSMSLRVTSALSSSRPSEFDVRVSDHRLTAPPPLSDPKGDGTCPFIQLFPYDDRGIHSLARQRDHPHWEGFRLSFRTTLEVAYTYTASNHFWSSALYGRQFSSSPVSTAFPTIGIINARTVTFVSFQLLWREMAEAREVLPSSYGVNLRSVMIIGYRSITSRVHIDAVPILRLKLDLLNEKKAGPWRHRAADGYARRRFYAV</sequence>
<protein>
    <submittedName>
        <fullName evidence="1">Predicted protein</fullName>
    </submittedName>
</protein>
<organism evidence="2">
    <name type="scientific">Laccaria bicolor (strain S238N-H82 / ATCC MYA-4686)</name>
    <name type="common">Bicoloured deceiver</name>
    <name type="synonym">Laccaria laccata var. bicolor</name>
    <dbReference type="NCBI Taxonomy" id="486041"/>
    <lineage>
        <taxon>Eukaryota</taxon>
        <taxon>Fungi</taxon>
        <taxon>Dikarya</taxon>
        <taxon>Basidiomycota</taxon>
        <taxon>Agaricomycotina</taxon>
        <taxon>Agaricomycetes</taxon>
        <taxon>Agaricomycetidae</taxon>
        <taxon>Agaricales</taxon>
        <taxon>Agaricineae</taxon>
        <taxon>Hydnangiaceae</taxon>
        <taxon>Laccaria</taxon>
    </lineage>
</organism>
<name>B0D007_LACBS</name>
<dbReference type="AlphaFoldDB" id="B0D007"/>
<accession>B0D007</accession>
<evidence type="ECO:0000313" key="2">
    <source>
        <dbReference type="Proteomes" id="UP000001194"/>
    </source>
</evidence>
<dbReference type="EMBL" id="DS547095">
    <property type="protein sequence ID" value="EDR11376.1"/>
    <property type="molecule type" value="Genomic_DNA"/>
</dbReference>
<keyword evidence="2" id="KW-1185">Reference proteome</keyword>